<proteinExistence type="predicted"/>
<dbReference type="GO" id="GO:0016740">
    <property type="term" value="F:transferase activity"/>
    <property type="evidence" value="ECO:0007669"/>
    <property type="project" value="UniProtKB-KW"/>
</dbReference>
<keyword evidence="3" id="KW-1185">Reference proteome</keyword>
<keyword evidence="1" id="KW-0812">Transmembrane</keyword>
<keyword evidence="2" id="KW-0808">Transferase</keyword>
<evidence type="ECO:0000256" key="1">
    <source>
        <dbReference type="SAM" id="Phobius"/>
    </source>
</evidence>
<dbReference type="EMBL" id="VDCQ01000027">
    <property type="protein sequence ID" value="TNJ64644.1"/>
    <property type="molecule type" value="Genomic_DNA"/>
</dbReference>
<gene>
    <name evidence="2" type="ORF">FE784_19560</name>
</gene>
<dbReference type="RefSeq" id="WP_139603905.1">
    <property type="nucleotide sequence ID" value="NZ_VDCQ01000027.1"/>
</dbReference>
<dbReference type="Proteomes" id="UP000307943">
    <property type="component" value="Unassembled WGS sequence"/>
</dbReference>
<dbReference type="AlphaFoldDB" id="A0A5C4T6C9"/>
<organism evidence="2 3">
    <name type="scientific">Paenibacillus hemerocallicola</name>
    <dbReference type="NCBI Taxonomy" id="1172614"/>
    <lineage>
        <taxon>Bacteria</taxon>
        <taxon>Bacillati</taxon>
        <taxon>Bacillota</taxon>
        <taxon>Bacilli</taxon>
        <taxon>Bacillales</taxon>
        <taxon>Paenibacillaceae</taxon>
        <taxon>Paenibacillus</taxon>
    </lineage>
</organism>
<sequence>MMNEPIQQQLQPLYQADPAMVQSVKSARDRVHDVARHCLNRPVRVHTMAGHVHEGVIVHVDDDHLYIRVTVHDQTRGFFNPLASAYAYNDVILPLVLYNLLAITLLYT</sequence>
<keyword evidence="1" id="KW-0472">Membrane</keyword>
<evidence type="ECO:0000313" key="2">
    <source>
        <dbReference type="EMBL" id="TNJ64644.1"/>
    </source>
</evidence>
<accession>A0A5C4T6C9</accession>
<reference evidence="2 3" key="1">
    <citation type="submission" date="2019-05" db="EMBL/GenBank/DDBJ databases">
        <title>We sequenced the genome of Paenibacillus hemerocallicola KCTC 33185 for further insight into its adaptation and study the phylogeny of Paenibacillus.</title>
        <authorList>
            <person name="Narsing Rao M.P."/>
        </authorList>
    </citation>
    <scope>NUCLEOTIDE SEQUENCE [LARGE SCALE GENOMIC DNA]</scope>
    <source>
        <strain evidence="2 3">KCTC 33185</strain>
    </source>
</reference>
<protein>
    <submittedName>
        <fullName evidence="2">Acetyl-CoA acetyltransferase</fullName>
    </submittedName>
</protein>
<keyword evidence="1" id="KW-1133">Transmembrane helix</keyword>
<dbReference type="OrthoDB" id="2666278at2"/>
<name>A0A5C4T6C9_9BACL</name>
<evidence type="ECO:0000313" key="3">
    <source>
        <dbReference type="Proteomes" id="UP000307943"/>
    </source>
</evidence>
<comment type="caution">
    <text evidence="2">The sequence shown here is derived from an EMBL/GenBank/DDBJ whole genome shotgun (WGS) entry which is preliminary data.</text>
</comment>
<feature type="transmembrane region" description="Helical" evidence="1">
    <location>
        <begin position="86"/>
        <end position="107"/>
    </location>
</feature>